<dbReference type="GO" id="GO:0003677">
    <property type="term" value="F:DNA binding"/>
    <property type="evidence" value="ECO:0007669"/>
    <property type="project" value="UniProtKB-KW"/>
</dbReference>
<keyword evidence="2" id="KW-0805">Transcription regulation</keyword>
<dbReference type="PROSITE" id="PS50863">
    <property type="entry name" value="B3"/>
    <property type="match status" value="1"/>
</dbReference>
<dbReference type="InParanoid" id="S1S485"/>
<evidence type="ECO:0000256" key="2">
    <source>
        <dbReference type="ARBA" id="ARBA00023015"/>
    </source>
</evidence>
<comment type="subcellular location">
    <subcellularLocation>
        <location evidence="1">Nucleus</location>
    </subcellularLocation>
</comment>
<evidence type="ECO:0000313" key="8">
    <source>
        <dbReference type="Proteomes" id="UP000026915"/>
    </source>
</evidence>
<dbReference type="InterPro" id="IPR015300">
    <property type="entry name" value="DNA-bd_pseudobarrel_sf"/>
</dbReference>
<organism evidence="7 8">
    <name type="scientific">Theobroma cacao</name>
    <name type="common">Cacao</name>
    <name type="synonym">Cocoa</name>
    <dbReference type="NCBI Taxonomy" id="3641"/>
    <lineage>
        <taxon>Eukaryota</taxon>
        <taxon>Viridiplantae</taxon>
        <taxon>Streptophyta</taxon>
        <taxon>Embryophyta</taxon>
        <taxon>Tracheophyta</taxon>
        <taxon>Spermatophyta</taxon>
        <taxon>Magnoliopsida</taxon>
        <taxon>eudicotyledons</taxon>
        <taxon>Gunneridae</taxon>
        <taxon>Pentapetalae</taxon>
        <taxon>rosids</taxon>
        <taxon>malvids</taxon>
        <taxon>Malvales</taxon>
        <taxon>Malvaceae</taxon>
        <taxon>Byttnerioideae</taxon>
        <taxon>Theobroma</taxon>
    </lineage>
</organism>
<dbReference type="GO" id="GO:0005634">
    <property type="term" value="C:nucleus"/>
    <property type="evidence" value="ECO:0007669"/>
    <property type="project" value="UniProtKB-SubCell"/>
</dbReference>
<evidence type="ECO:0000256" key="4">
    <source>
        <dbReference type="ARBA" id="ARBA00023163"/>
    </source>
</evidence>
<keyword evidence="3" id="KW-0238">DNA-binding</keyword>
<reference evidence="7 8" key="1">
    <citation type="journal article" date="2013" name="Genome Biol.">
        <title>The genome sequence of the most widely cultivated cacao type and its use to identify candidate genes regulating pod color.</title>
        <authorList>
            <person name="Motamayor J.C."/>
            <person name="Mockaitis K."/>
            <person name="Schmutz J."/>
            <person name="Haiminen N."/>
            <person name="Iii D.L."/>
            <person name="Cornejo O."/>
            <person name="Findley S.D."/>
            <person name="Zheng P."/>
            <person name="Utro F."/>
            <person name="Royaert S."/>
            <person name="Saski C."/>
            <person name="Jenkins J."/>
            <person name="Podicheti R."/>
            <person name="Zhao M."/>
            <person name="Scheffler B.E."/>
            <person name="Stack J.C."/>
            <person name="Feltus F.A."/>
            <person name="Mustiga G.M."/>
            <person name="Amores F."/>
            <person name="Phillips W."/>
            <person name="Marelli J.P."/>
            <person name="May G.D."/>
            <person name="Shapiro H."/>
            <person name="Ma J."/>
            <person name="Bustamante C.D."/>
            <person name="Schnell R.J."/>
            <person name="Main D."/>
            <person name="Gilbert D."/>
            <person name="Parida L."/>
            <person name="Kuhn D.N."/>
        </authorList>
    </citation>
    <scope>NUCLEOTIDE SEQUENCE [LARGE SCALE GENOMIC DNA]</scope>
    <source>
        <strain evidence="8">cv. Matina 1-6</strain>
    </source>
</reference>
<evidence type="ECO:0000256" key="3">
    <source>
        <dbReference type="ARBA" id="ARBA00023125"/>
    </source>
</evidence>
<dbReference type="Pfam" id="PF02362">
    <property type="entry name" value="B3"/>
    <property type="match status" value="1"/>
</dbReference>
<protein>
    <recommendedName>
        <fullName evidence="6">TF-B3 domain-containing protein</fullName>
    </recommendedName>
</protein>
<sequence length="171" mass="20051">MAHFEKYLTEVDVKKQMAIPTDFMRHLPYYEGGRTIFLPVYDVSGNLWENFGYYIRREGKDYARPVFQGDWRKYVRANNLKPGDKIIFRVEENDANGAPRYTIAAQRRIFLFEYRFTASEWLIPKSAIKDLSHMISQEVAAIDLYSTSVGLLATTDCFFDFQLTKESPMKM</sequence>
<evidence type="ECO:0000259" key="6">
    <source>
        <dbReference type="PROSITE" id="PS50863"/>
    </source>
</evidence>
<dbReference type="OMA" id="TITFPVH"/>
<dbReference type="Gramene" id="EOY20511">
    <property type="protein sequence ID" value="EOY20511"/>
    <property type="gene ID" value="TCM_046144"/>
</dbReference>
<name>S1S485_THECC</name>
<keyword evidence="5" id="KW-0539">Nucleus</keyword>
<evidence type="ECO:0000313" key="7">
    <source>
        <dbReference type="EMBL" id="EOY20511.1"/>
    </source>
</evidence>
<proteinExistence type="predicted"/>
<dbReference type="EMBL" id="KE133516">
    <property type="protein sequence ID" value="EOY20511.1"/>
    <property type="molecule type" value="Genomic_DNA"/>
</dbReference>
<feature type="domain" description="TF-B3" evidence="6">
    <location>
        <begin position="2"/>
        <end position="107"/>
    </location>
</feature>
<dbReference type="SUPFAM" id="SSF101936">
    <property type="entry name" value="DNA-binding pseudobarrel domain"/>
    <property type="match status" value="1"/>
</dbReference>
<dbReference type="Proteomes" id="UP000026915">
    <property type="component" value="Unassembled WGS sequence"/>
</dbReference>
<keyword evidence="8" id="KW-1185">Reference proteome</keyword>
<dbReference type="Gene3D" id="2.40.330.10">
    <property type="entry name" value="DNA-binding pseudobarrel domain"/>
    <property type="match status" value="1"/>
</dbReference>
<dbReference type="CDD" id="cd10017">
    <property type="entry name" value="B3_DNA"/>
    <property type="match status" value="1"/>
</dbReference>
<gene>
    <name evidence="7" type="ORF">TCM_046144</name>
</gene>
<evidence type="ECO:0000256" key="5">
    <source>
        <dbReference type="ARBA" id="ARBA00023242"/>
    </source>
</evidence>
<dbReference type="AlphaFoldDB" id="S1S485"/>
<accession>S1S485</accession>
<dbReference type="InterPro" id="IPR003340">
    <property type="entry name" value="B3_DNA-bd"/>
</dbReference>
<dbReference type="HOGENOM" id="CLU_1565687_0_0_1"/>
<keyword evidence="4" id="KW-0804">Transcription</keyword>
<evidence type="ECO:0000256" key="1">
    <source>
        <dbReference type="ARBA" id="ARBA00004123"/>
    </source>
</evidence>